<keyword evidence="6" id="KW-1185">Reference proteome</keyword>
<evidence type="ECO:0000256" key="2">
    <source>
        <dbReference type="ARBA" id="ARBA00022737"/>
    </source>
</evidence>
<feature type="transmembrane region" description="Helical" evidence="4">
    <location>
        <begin position="761"/>
        <end position="782"/>
    </location>
</feature>
<dbReference type="NCBIfam" id="TIGR02232">
    <property type="entry name" value="myxo_disulf_rpt"/>
    <property type="match status" value="3"/>
</dbReference>
<organism evidence="5 6">
    <name type="scientific">Paramecium octaurelia</name>
    <dbReference type="NCBI Taxonomy" id="43137"/>
    <lineage>
        <taxon>Eukaryota</taxon>
        <taxon>Sar</taxon>
        <taxon>Alveolata</taxon>
        <taxon>Ciliophora</taxon>
        <taxon>Intramacronucleata</taxon>
        <taxon>Oligohymenophorea</taxon>
        <taxon>Peniculida</taxon>
        <taxon>Parameciidae</taxon>
        <taxon>Paramecium</taxon>
    </lineage>
</organism>
<feature type="transmembrane region" description="Helical" evidence="4">
    <location>
        <begin position="632"/>
        <end position="649"/>
    </location>
</feature>
<dbReference type="PANTHER" id="PTHR38934">
    <property type="entry name" value="HYPHALLY REGULATED CELL WALL PROTEIN 1"/>
    <property type="match status" value="1"/>
</dbReference>
<feature type="transmembrane region" description="Helical" evidence="4">
    <location>
        <begin position="794"/>
        <end position="811"/>
    </location>
</feature>
<dbReference type="OrthoDB" id="305446at2759"/>
<feature type="transmembrane region" description="Helical" evidence="4">
    <location>
        <begin position="683"/>
        <end position="707"/>
    </location>
</feature>
<evidence type="ECO:0000256" key="1">
    <source>
        <dbReference type="ARBA" id="ARBA00022729"/>
    </source>
</evidence>
<dbReference type="EMBL" id="CAJJDP010000145">
    <property type="protein sequence ID" value="CAD8208385.1"/>
    <property type="molecule type" value="Genomic_DNA"/>
</dbReference>
<keyword evidence="4" id="KW-0472">Membrane</keyword>
<name>A0A8S1Y3W9_PAROT</name>
<evidence type="ECO:0000313" key="6">
    <source>
        <dbReference type="Proteomes" id="UP000683925"/>
    </source>
</evidence>
<dbReference type="AlphaFoldDB" id="A0A8S1Y3W9"/>
<keyword evidence="4" id="KW-1133">Transmembrane helix</keyword>
<dbReference type="PANTHER" id="PTHR38934:SF6">
    <property type="entry name" value="CHROMOSOME UNDETERMINED SCAFFOLD_176, WHOLE GENOME SHOTGUN SEQUENCE"/>
    <property type="match status" value="1"/>
</dbReference>
<reference evidence="5" key="1">
    <citation type="submission" date="2021-01" db="EMBL/GenBank/DDBJ databases">
        <authorList>
            <consortium name="Genoscope - CEA"/>
            <person name="William W."/>
        </authorList>
    </citation>
    <scope>NUCLEOTIDE SEQUENCE</scope>
</reference>
<gene>
    <name evidence="5" type="ORF">POCTA_138.1.T1440026</name>
</gene>
<keyword evidence="1" id="KW-0732">Signal</keyword>
<feature type="transmembrane region" description="Helical" evidence="4">
    <location>
        <begin position="823"/>
        <end position="842"/>
    </location>
</feature>
<evidence type="ECO:0000256" key="3">
    <source>
        <dbReference type="ARBA" id="ARBA00023157"/>
    </source>
</evidence>
<comment type="caution">
    <text evidence="5">The sequence shown here is derived from an EMBL/GenBank/DDBJ whole genome shotgun (WGS) entry which is preliminary data.</text>
</comment>
<sequence length="918" mass="106536">MRDFQLFLIFDNEICIDNNIVPFDGCFMNHYDCINGCEICIKGICYGCLNGWEFLEASCSCIPLCGDVIITYNEECDDGNYLSNDGCHQCKYSCPNNCKKCEFGKCIVCNDEYKLDFYKKQCIPQCQDGLTLSQDGTDEIQFDGYQEFQQSCQIECLLCVYNMCHQCQEGWQLEDYECKQICGDGLLAILSNEQCDDPKDSNCVNCKYQCDLYCLVCDRFQTCQFCILPFEIKDNQCLPICGDNIITPLFEQCDDGNDIPYDGCFECQYQCSFGCILCEKDNHCVLCDDQYYILDSQTFKCQLQQNIGSETQPLNDNMLQCNENQAFINNKCVNLCGNGMLNSIFEQCDDGNDDGGDGCSALCYEEDSFKCINQENQFSICTFIQTPNFNLNLLSDKMNQTKILELSFSQEVYISCENPFEQALEIKINPQSEYELTIVPLVSIGSYLSNPNYQIYIQFVKPVSEPILQINIQKLCIFNQFDFDLSSFSKQIPLGTPFVLSADMQKRVNKVIKMNDIMIYSTVSISGFLLLTGNQIVFFNLLDLLQQLSYIKYMQYRFPPHLRQFLETYTKISLQPILESLHVDEIIAKLNGGTLPYLGKKSQQSKQQEALNLFFLINAKGCIFSYLASLLAYFICCLICSKNISFWLGRNLEKYKDNRTILRIFLNFQKKIQFQCSKVKRNYFSLGVYQLFYSTLHQLLFSTLLQFPSYTFTSIFETINSFVALISCLLLFQILIRLLSITTSQIQDKRKWKYFFQDSEVGFWAINFKPFQIFRTVSYIAIIVEFIRYPEAQSILLSMQSFFYLLYLIFFRPIKSNLDLIKLLCREGLLLIITGSFLIYSLELNEDQLLLYGWLHIALFSFIIGFTLIIDILDQGQKAYYSYKKRIQKQKKQQTQFQFDNPLQLFVRNDELEPKINK</sequence>
<dbReference type="OMA" id="NCVNCKY"/>
<dbReference type="Pfam" id="PF13948">
    <property type="entry name" value="DUF4215"/>
    <property type="match status" value="4"/>
</dbReference>
<evidence type="ECO:0000256" key="4">
    <source>
        <dbReference type="SAM" id="Phobius"/>
    </source>
</evidence>
<evidence type="ECO:0000313" key="5">
    <source>
        <dbReference type="EMBL" id="CAD8208385.1"/>
    </source>
</evidence>
<protein>
    <submittedName>
        <fullName evidence="5">Uncharacterized protein</fullName>
    </submittedName>
</protein>
<feature type="transmembrane region" description="Helical" evidence="4">
    <location>
        <begin position="719"/>
        <end position="740"/>
    </location>
</feature>
<keyword evidence="2" id="KW-0677">Repeat</keyword>
<proteinExistence type="predicted"/>
<keyword evidence="4" id="KW-0812">Transmembrane</keyword>
<accession>A0A8S1Y3W9</accession>
<dbReference type="InterPro" id="IPR011936">
    <property type="entry name" value="Myxo_disulph_rpt"/>
</dbReference>
<dbReference type="Proteomes" id="UP000683925">
    <property type="component" value="Unassembled WGS sequence"/>
</dbReference>
<feature type="transmembrane region" description="Helical" evidence="4">
    <location>
        <begin position="854"/>
        <end position="873"/>
    </location>
</feature>
<keyword evidence="3" id="KW-1015">Disulfide bond</keyword>